<evidence type="ECO:0000256" key="1">
    <source>
        <dbReference type="SAM" id="MobiDB-lite"/>
    </source>
</evidence>
<protein>
    <recommendedName>
        <fullName evidence="4">Methyltransferase-domain-containing protein</fullName>
    </recommendedName>
</protein>
<evidence type="ECO:0000313" key="3">
    <source>
        <dbReference type="Proteomes" id="UP000326268"/>
    </source>
</evidence>
<dbReference type="RefSeq" id="XP_031926405.1">
    <property type="nucleotide sequence ID" value="XM_032073951.1"/>
</dbReference>
<name>A0A5N7A0D0_9EURO</name>
<evidence type="ECO:0008006" key="4">
    <source>
        <dbReference type="Google" id="ProtNLM"/>
    </source>
</evidence>
<dbReference type="GO" id="GO:0005737">
    <property type="term" value="C:cytoplasm"/>
    <property type="evidence" value="ECO:0007669"/>
    <property type="project" value="TreeGrafter"/>
</dbReference>
<dbReference type="Pfam" id="PF10294">
    <property type="entry name" value="Methyltransf_16"/>
    <property type="match status" value="1"/>
</dbReference>
<dbReference type="GO" id="GO:0008757">
    <property type="term" value="F:S-adenosylmethionine-dependent methyltransferase activity"/>
    <property type="evidence" value="ECO:0007669"/>
    <property type="project" value="UniProtKB-ARBA"/>
</dbReference>
<dbReference type="GeneID" id="43658397"/>
<reference evidence="2 3" key="1">
    <citation type="submission" date="2019-04" db="EMBL/GenBank/DDBJ databases">
        <title>Friends and foes A comparative genomics studyof 23 Aspergillus species from section Flavi.</title>
        <authorList>
            <consortium name="DOE Joint Genome Institute"/>
            <person name="Kjaerbolling I."/>
            <person name="Vesth T."/>
            <person name="Frisvad J.C."/>
            <person name="Nybo J.L."/>
            <person name="Theobald S."/>
            <person name="Kildgaard S."/>
            <person name="Isbrandt T."/>
            <person name="Kuo A."/>
            <person name="Sato A."/>
            <person name="Lyhne E.K."/>
            <person name="Kogle M.E."/>
            <person name="Wiebenga A."/>
            <person name="Kun R.S."/>
            <person name="Lubbers R.J."/>
            <person name="Makela M.R."/>
            <person name="Barry K."/>
            <person name="Chovatia M."/>
            <person name="Clum A."/>
            <person name="Daum C."/>
            <person name="Haridas S."/>
            <person name="He G."/>
            <person name="LaButti K."/>
            <person name="Lipzen A."/>
            <person name="Mondo S."/>
            <person name="Riley R."/>
            <person name="Salamov A."/>
            <person name="Simmons B.A."/>
            <person name="Magnuson J.K."/>
            <person name="Henrissat B."/>
            <person name="Mortensen U.H."/>
            <person name="Larsen T.O."/>
            <person name="Devries R.P."/>
            <person name="Grigoriev I.V."/>
            <person name="Machida M."/>
            <person name="Baker S.E."/>
            <person name="Andersen M.R."/>
        </authorList>
    </citation>
    <scope>NUCLEOTIDE SEQUENCE [LARGE SCALE GENOMIC DNA]</scope>
    <source>
        <strain evidence="2 3">CBS 763.97</strain>
    </source>
</reference>
<dbReference type="Gene3D" id="3.40.50.150">
    <property type="entry name" value="Vaccinia Virus protein VP39"/>
    <property type="match status" value="1"/>
</dbReference>
<dbReference type="PANTHER" id="PTHR14614">
    <property type="entry name" value="HEPATOCELLULAR CARCINOMA-ASSOCIATED ANTIGEN"/>
    <property type="match status" value="1"/>
</dbReference>
<dbReference type="PANTHER" id="PTHR14614:SF104">
    <property type="entry name" value="N-METHYLTRANSFERASE, PUTATIVE (AFU_ORTHOLOGUE AFUA_1G17750)-RELATED"/>
    <property type="match status" value="1"/>
</dbReference>
<gene>
    <name evidence="2" type="ORF">BDV27DRAFT_165484</name>
</gene>
<dbReference type="InterPro" id="IPR029063">
    <property type="entry name" value="SAM-dependent_MTases_sf"/>
</dbReference>
<dbReference type="OrthoDB" id="2106152at2759"/>
<evidence type="ECO:0000313" key="2">
    <source>
        <dbReference type="EMBL" id="KAE8363324.1"/>
    </source>
</evidence>
<organism evidence="2 3">
    <name type="scientific">Aspergillus caelatus</name>
    <dbReference type="NCBI Taxonomy" id="61420"/>
    <lineage>
        <taxon>Eukaryota</taxon>
        <taxon>Fungi</taxon>
        <taxon>Dikarya</taxon>
        <taxon>Ascomycota</taxon>
        <taxon>Pezizomycotina</taxon>
        <taxon>Eurotiomycetes</taxon>
        <taxon>Eurotiomycetidae</taxon>
        <taxon>Eurotiales</taxon>
        <taxon>Aspergillaceae</taxon>
        <taxon>Aspergillus</taxon>
        <taxon>Aspergillus subgen. Circumdati</taxon>
    </lineage>
</organism>
<feature type="region of interest" description="Disordered" evidence="1">
    <location>
        <begin position="76"/>
        <end position="99"/>
    </location>
</feature>
<keyword evidence="3" id="KW-1185">Reference proteome</keyword>
<feature type="compositionally biased region" description="Basic and acidic residues" evidence="1">
    <location>
        <begin position="77"/>
        <end position="99"/>
    </location>
</feature>
<feature type="region of interest" description="Disordered" evidence="1">
    <location>
        <begin position="1"/>
        <end position="60"/>
    </location>
</feature>
<dbReference type="SUPFAM" id="SSF53335">
    <property type="entry name" value="S-adenosyl-L-methionine-dependent methyltransferases"/>
    <property type="match status" value="1"/>
</dbReference>
<proteinExistence type="predicted"/>
<sequence>MLRSRLRNLPTPSVPAPGLPEELNTNINESPEDVFGVFRSHLFPDSNPPPQPGGPGQELLYGTRWGDLKIMVPGYPRLDDKHSDENATKPAEKDNQADQVNEGRKLFAHYLWNAAIVVAEGVEDAYYSRAETPQPDKKKEPHGLWQVEGETVLELGAGAALPSLICALANAAKVVATDHPSSPALSGTIASNIASNLHHRPTADVPIHPHEWGVFSDPFARQNKGAFTRIIAADCFWQKSQHESLARSMAWFLAPGGKVWVVSEPHLGRVVVAEFFEMMLAMGFEIELAFERDLAAYIESGVEVRREWVPVREGEDEHWRRWCVIAVLKRGGRS</sequence>
<dbReference type="InterPro" id="IPR019410">
    <property type="entry name" value="Methyltransf_16"/>
</dbReference>
<dbReference type="AlphaFoldDB" id="A0A5N7A0D0"/>
<dbReference type="Proteomes" id="UP000326268">
    <property type="component" value="Unassembled WGS sequence"/>
</dbReference>
<accession>A0A5N7A0D0</accession>
<dbReference type="EMBL" id="ML737678">
    <property type="protein sequence ID" value="KAE8363324.1"/>
    <property type="molecule type" value="Genomic_DNA"/>
</dbReference>